<keyword evidence="2" id="KW-1185">Reference proteome</keyword>
<gene>
    <name evidence="1" type="ORF">DPMN_131245</name>
</gene>
<proteinExistence type="predicted"/>
<organism evidence="1 2">
    <name type="scientific">Dreissena polymorpha</name>
    <name type="common">Zebra mussel</name>
    <name type="synonym">Mytilus polymorpha</name>
    <dbReference type="NCBI Taxonomy" id="45954"/>
    <lineage>
        <taxon>Eukaryota</taxon>
        <taxon>Metazoa</taxon>
        <taxon>Spiralia</taxon>
        <taxon>Lophotrochozoa</taxon>
        <taxon>Mollusca</taxon>
        <taxon>Bivalvia</taxon>
        <taxon>Autobranchia</taxon>
        <taxon>Heteroconchia</taxon>
        <taxon>Euheterodonta</taxon>
        <taxon>Imparidentia</taxon>
        <taxon>Neoheterodontei</taxon>
        <taxon>Myida</taxon>
        <taxon>Dreissenoidea</taxon>
        <taxon>Dreissenidae</taxon>
        <taxon>Dreissena</taxon>
    </lineage>
</organism>
<dbReference type="AlphaFoldDB" id="A0A9D4JZ62"/>
<dbReference type="Proteomes" id="UP000828390">
    <property type="component" value="Unassembled WGS sequence"/>
</dbReference>
<reference evidence="1" key="1">
    <citation type="journal article" date="2019" name="bioRxiv">
        <title>The Genome of the Zebra Mussel, Dreissena polymorpha: A Resource for Invasive Species Research.</title>
        <authorList>
            <person name="McCartney M.A."/>
            <person name="Auch B."/>
            <person name="Kono T."/>
            <person name="Mallez S."/>
            <person name="Zhang Y."/>
            <person name="Obille A."/>
            <person name="Becker A."/>
            <person name="Abrahante J.E."/>
            <person name="Garbe J."/>
            <person name="Badalamenti J.P."/>
            <person name="Herman A."/>
            <person name="Mangelson H."/>
            <person name="Liachko I."/>
            <person name="Sullivan S."/>
            <person name="Sone E.D."/>
            <person name="Koren S."/>
            <person name="Silverstein K.A.T."/>
            <person name="Beckman K.B."/>
            <person name="Gohl D.M."/>
        </authorList>
    </citation>
    <scope>NUCLEOTIDE SEQUENCE</scope>
    <source>
        <strain evidence="1">Duluth1</strain>
        <tissue evidence="1">Whole animal</tissue>
    </source>
</reference>
<evidence type="ECO:0000313" key="2">
    <source>
        <dbReference type="Proteomes" id="UP000828390"/>
    </source>
</evidence>
<evidence type="ECO:0000313" key="1">
    <source>
        <dbReference type="EMBL" id="KAH3829251.1"/>
    </source>
</evidence>
<reference evidence="1" key="2">
    <citation type="submission" date="2020-11" db="EMBL/GenBank/DDBJ databases">
        <authorList>
            <person name="McCartney M.A."/>
            <person name="Auch B."/>
            <person name="Kono T."/>
            <person name="Mallez S."/>
            <person name="Becker A."/>
            <person name="Gohl D.M."/>
            <person name="Silverstein K.A.T."/>
            <person name="Koren S."/>
            <person name="Bechman K.B."/>
            <person name="Herman A."/>
            <person name="Abrahante J.E."/>
            <person name="Garbe J."/>
        </authorList>
    </citation>
    <scope>NUCLEOTIDE SEQUENCE</scope>
    <source>
        <strain evidence="1">Duluth1</strain>
        <tissue evidence="1">Whole animal</tissue>
    </source>
</reference>
<comment type="caution">
    <text evidence="1">The sequence shown here is derived from an EMBL/GenBank/DDBJ whole genome shotgun (WGS) entry which is preliminary data.</text>
</comment>
<sequence>MLHVTVQVSGLLHFSLDIQLSAKEILQIKDCSVNMFLKRITWLKVFRVKPEFLFLDCPLCPPPELCSAPTRGP</sequence>
<dbReference type="EMBL" id="JAIWYP010000005">
    <property type="protein sequence ID" value="KAH3829251.1"/>
    <property type="molecule type" value="Genomic_DNA"/>
</dbReference>
<protein>
    <submittedName>
        <fullName evidence="1">Uncharacterized protein</fullName>
    </submittedName>
</protein>
<accession>A0A9D4JZ62</accession>
<name>A0A9D4JZ62_DREPO</name>